<dbReference type="UniPathway" id="UPA00138"/>
<dbReference type="GO" id="GO:0006094">
    <property type="term" value="P:gluconeogenesis"/>
    <property type="evidence" value="ECO:0007669"/>
    <property type="project" value="UniProtKB-UniRule"/>
</dbReference>
<dbReference type="HAMAP" id="MF_01854">
    <property type="entry name" value="FBPase_class3"/>
    <property type="match status" value="1"/>
</dbReference>
<comment type="cofactor">
    <cofactor evidence="4">
        <name>Mn(2+)</name>
        <dbReference type="ChEBI" id="CHEBI:29035"/>
    </cofactor>
</comment>
<dbReference type="InterPro" id="IPR029052">
    <property type="entry name" value="Metallo-depent_PP-like"/>
</dbReference>
<dbReference type="GO" id="GO:0042132">
    <property type="term" value="F:fructose 1,6-bisphosphate 1-phosphatase activity"/>
    <property type="evidence" value="ECO:0007669"/>
    <property type="project" value="UniProtKB-UniRule"/>
</dbReference>
<comment type="similarity">
    <text evidence="4">Belongs to the FBPase class 3 family.</text>
</comment>
<accession>A0A077VN21</accession>
<evidence type="ECO:0000256" key="3">
    <source>
        <dbReference type="ARBA" id="ARBA00023277"/>
    </source>
</evidence>
<protein>
    <recommendedName>
        <fullName evidence="4">Fructose-1,6-bisphosphatase class 3</fullName>
        <shortName evidence="4">FBPase class 3</shortName>
        <ecNumber evidence="4">3.1.3.11</ecNumber>
    </recommendedName>
    <alternativeName>
        <fullName evidence="4">D-fructose-1,6-bisphosphate 1-phosphohydrolase class 3</fullName>
    </alternativeName>
</protein>
<comment type="catalytic activity">
    <reaction evidence="4">
        <text>beta-D-fructose 1,6-bisphosphate + H2O = beta-D-fructose 6-phosphate + phosphate</text>
        <dbReference type="Rhea" id="RHEA:11064"/>
        <dbReference type="ChEBI" id="CHEBI:15377"/>
        <dbReference type="ChEBI" id="CHEBI:32966"/>
        <dbReference type="ChEBI" id="CHEBI:43474"/>
        <dbReference type="ChEBI" id="CHEBI:57634"/>
        <dbReference type="EC" id="3.1.3.11"/>
    </reaction>
</comment>
<evidence type="ECO:0000313" key="5">
    <source>
        <dbReference type="EMBL" id="CDR29166.1"/>
    </source>
</evidence>
<proteinExistence type="inferred from homology"/>
<dbReference type="SUPFAM" id="SSF56300">
    <property type="entry name" value="Metallo-dependent phosphatases"/>
    <property type="match status" value="2"/>
</dbReference>
<dbReference type="InterPro" id="IPR009164">
    <property type="entry name" value="FBPtase_class3"/>
</dbReference>
<name>A0A077VN21_9STAP</name>
<dbReference type="PIRSF" id="PIRSF000906">
    <property type="entry name" value="FBPtase_Bacill"/>
    <property type="match status" value="1"/>
</dbReference>
<dbReference type="Proteomes" id="UP000044616">
    <property type="component" value="Unassembled WGS sequence"/>
</dbReference>
<evidence type="ECO:0000313" key="6">
    <source>
        <dbReference type="Proteomes" id="UP000044616"/>
    </source>
</evidence>
<dbReference type="EMBL" id="CCEH01000027">
    <property type="protein sequence ID" value="CDR29166.1"/>
    <property type="molecule type" value="Genomic_DNA"/>
</dbReference>
<organism evidence="5 6">
    <name type="scientific">Staphylococcus schweitzeri</name>
    <dbReference type="NCBI Taxonomy" id="1654388"/>
    <lineage>
        <taxon>Bacteria</taxon>
        <taxon>Bacillati</taxon>
        <taxon>Bacillota</taxon>
        <taxon>Bacilli</taxon>
        <taxon>Bacillales</taxon>
        <taxon>Staphylococcaceae</taxon>
        <taxon>Staphylococcus</taxon>
    </lineage>
</organism>
<evidence type="ECO:0000256" key="4">
    <source>
        <dbReference type="HAMAP-Rule" id="MF_01854"/>
    </source>
</evidence>
<comment type="pathway">
    <text evidence="4">Carbohydrate biosynthesis; gluconeogenesis.</text>
</comment>
<keyword evidence="2 4" id="KW-0464">Manganese</keyword>
<gene>
    <name evidence="4 5" type="primary">fbp</name>
    <name evidence="5" type="ORF">ERS140147_02369</name>
</gene>
<dbReference type="EC" id="3.1.3.11" evidence="4"/>
<dbReference type="RefSeq" id="WP_047531979.1">
    <property type="nucleotide sequence ID" value="NZ_CCEH01000027.1"/>
</dbReference>
<dbReference type="Gene3D" id="3.60.21.10">
    <property type="match status" value="1"/>
</dbReference>
<keyword evidence="3 4" id="KW-0119">Carbohydrate metabolism</keyword>
<sequence length="654" mass="76250">MTQITEKELKKKYLDLLSQHFDTPEKLATEIINLESILELPKGTEHFVSDLHGEYEAFQHVLRNGSGNVRAKINDIFKERLSTKELNDLTALVYYPEDKLKLIKSDFQSYGQLNVWYITTIEYLIELIKYCSSKYTRSKLRKALPKQYVYIIEELLYKSNEYQNKKSYYETLVNQVIELKQADDLIIGLAYSVQRLVVDHLHVVGDIYDRGPQPDKIMDTLINYHSLDIQWGNHDVLWVGAYAGSKVCLANLLRICARYDNLDIVEDAYGINLRPLLTLAEKYYDADNTAFKPKKRPDKHERLTQREESQITKIHQAIAMIQFKLEIPVIKRRPNFEMNERLVLEKINYDTNEITVYGKTYPLKDTCFQTVNRNNPAELLPEEEEVMNKLLLSFQQSEKLRRHMSFLMRKGSLYLPYNGNLLIHGCIPVDENGEMESFEIDGQTYSGQELLDVFEYHVRKSFDEKENTDDLSTDLVWYLWTGKYSSLFGKRAMTTFERYFIADKASHKEEKNPYYHLREDVNMVRKMLSDFGLNPDEGRIINGHTPVKEINGEDPIKADGKMLVIDGGFSKAYQSTTGIAGYTLLYNSFGMQLVAHQQFNAKEKILSEGIDELSIKRVVDKELQRKKIRDTNIGKELQAQIDILKMLMHDRYLD</sequence>
<dbReference type="AlphaFoldDB" id="A0A077VN21"/>
<evidence type="ECO:0000256" key="1">
    <source>
        <dbReference type="ARBA" id="ARBA00022801"/>
    </source>
</evidence>
<keyword evidence="1 4" id="KW-0378">Hydrolase</keyword>
<reference evidence="5 6" key="1">
    <citation type="submission" date="2014-05" db="EMBL/GenBank/DDBJ databases">
        <authorList>
            <person name="Aslett A.Martin."/>
            <person name="De Silva Nishadi"/>
        </authorList>
    </citation>
    <scope>NUCLEOTIDE SEQUENCE [LARGE SCALE GENOMIC DNA]</scope>
</reference>
<dbReference type="Pfam" id="PF06874">
    <property type="entry name" value="FBPase_2"/>
    <property type="match status" value="1"/>
</dbReference>
<evidence type="ECO:0000256" key="2">
    <source>
        <dbReference type="ARBA" id="ARBA00023211"/>
    </source>
</evidence>